<dbReference type="Pfam" id="PF01966">
    <property type="entry name" value="HD"/>
    <property type="match status" value="1"/>
</dbReference>
<dbReference type="PANTHER" id="PTHR33594">
    <property type="entry name" value="SUPERFAMILY HYDROLASE, PUTATIVE (AFU_ORTHOLOGUE AFUA_1G03035)-RELATED"/>
    <property type="match status" value="1"/>
</dbReference>
<dbReference type="EMBL" id="CP065425">
    <property type="protein sequence ID" value="QQZ11094.1"/>
    <property type="molecule type" value="Genomic_DNA"/>
</dbReference>
<sequence length="214" mass="25060">MEKIIEQTEEFVKAELGEDATGHDYYHVDRVRKLALYIAMEERKGDLFTIEMAALLHDIPDEKLNQSIEDGYFKLHSFLETLPLTQIQKQRIVDIISKISYKGGNEAELTTFEEKVVRDADRIDAMGAIGIARAFSYGGKNGQLIFDPNIKIRTNITNKQYRNEKSTSIHHFYEKLLVLKERMHTSTAKRIAEERHQWLEMYLEQFFKEWNGDQ</sequence>
<evidence type="ECO:0000313" key="2">
    <source>
        <dbReference type="EMBL" id="QQZ11094.1"/>
    </source>
</evidence>
<evidence type="ECO:0000259" key="1">
    <source>
        <dbReference type="PROSITE" id="PS51831"/>
    </source>
</evidence>
<name>A0ABX7E5R8_9BACI</name>
<protein>
    <submittedName>
        <fullName evidence="2">HD domain-containing protein</fullName>
    </submittedName>
</protein>
<organism evidence="2 3">
    <name type="scientific">Heyndrickxia vini</name>
    <dbReference type="NCBI Taxonomy" id="1476025"/>
    <lineage>
        <taxon>Bacteria</taxon>
        <taxon>Bacillati</taxon>
        <taxon>Bacillota</taxon>
        <taxon>Bacilli</taxon>
        <taxon>Bacillales</taxon>
        <taxon>Bacillaceae</taxon>
        <taxon>Heyndrickxia</taxon>
    </lineage>
</organism>
<dbReference type="InterPro" id="IPR003607">
    <property type="entry name" value="HD/PDEase_dom"/>
</dbReference>
<gene>
    <name evidence="2" type="ORF">I5776_09495</name>
</gene>
<dbReference type="PROSITE" id="PS51831">
    <property type="entry name" value="HD"/>
    <property type="match status" value="1"/>
</dbReference>
<dbReference type="InterPro" id="IPR006674">
    <property type="entry name" value="HD_domain"/>
</dbReference>
<dbReference type="Gene3D" id="1.10.472.50">
    <property type="entry name" value="HD-domain/PDEase-like"/>
    <property type="match status" value="1"/>
</dbReference>
<dbReference type="Proteomes" id="UP000595691">
    <property type="component" value="Chromosome"/>
</dbReference>
<dbReference type="SUPFAM" id="SSF109604">
    <property type="entry name" value="HD-domain/PDEase-like"/>
    <property type="match status" value="1"/>
</dbReference>
<evidence type="ECO:0000313" key="3">
    <source>
        <dbReference type="Proteomes" id="UP000595691"/>
    </source>
</evidence>
<dbReference type="PANTHER" id="PTHR33594:SF1">
    <property type="entry name" value="HD_PDEASE DOMAIN-CONTAINING PROTEIN"/>
    <property type="match status" value="1"/>
</dbReference>
<reference evidence="2 3" key="1">
    <citation type="submission" date="2020-11" db="EMBL/GenBank/DDBJ databases">
        <title>Taxonomic evaluation of the Bacillus sporothermodurans group of bacteria based on whole genome sequences.</title>
        <authorList>
            <person name="Fiedler G."/>
            <person name="Herbstmann A.-D."/>
            <person name="Doll E."/>
            <person name="Wenning M."/>
            <person name="Brinks E."/>
            <person name="Kabisch J."/>
            <person name="Breitenwieser F."/>
            <person name="Lappann M."/>
            <person name="Boehnlein C."/>
            <person name="Franz C."/>
        </authorList>
    </citation>
    <scope>NUCLEOTIDE SEQUENCE [LARGE SCALE GENOMIC DNA]</scope>
    <source>
        <strain evidence="2 3">JCM 19841</strain>
    </source>
</reference>
<accession>A0ABX7E5R8</accession>
<dbReference type="RefSeq" id="WP_202780368.1">
    <property type="nucleotide sequence ID" value="NZ_CP065425.1"/>
</dbReference>
<dbReference type="Gene3D" id="1.20.58.1910">
    <property type="match status" value="1"/>
</dbReference>
<dbReference type="CDD" id="cd00077">
    <property type="entry name" value="HDc"/>
    <property type="match status" value="1"/>
</dbReference>
<keyword evidence="3" id="KW-1185">Reference proteome</keyword>
<proteinExistence type="predicted"/>
<dbReference type="SMART" id="SM00471">
    <property type="entry name" value="HDc"/>
    <property type="match status" value="1"/>
</dbReference>
<feature type="domain" description="HD" evidence="1">
    <location>
        <begin position="24"/>
        <end position="126"/>
    </location>
</feature>